<dbReference type="Pfam" id="PF06585">
    <property type="entry name" value="JHBP"/>
    <property type="match status" value="1"/>
</dbReference>
<accession>A0A170VH39</accession>
<dbReference type="GO" id="GO:0005615">
    <property type="term" value="C:extracellular space"/>
    <property type="evidence" value="ECO:0007669"/>
    <property type="project" value="TreeGrafter"/>
</dbReference>
<reference evidence="1" key="1">
    <citation type="submission" date="2016-04" db="EMBL/GenBank/DDBJ databases">
        <authorList>
            <person name="Calderon-Fernandez G.M.Sr."/>
        </authorList>
    </citation>
    <scope>NUCLEOTIDE SEQUENCE</scope>
    <source>
        <strain evidence="1">Int1</strain>
        <tissue evidence="1">Integument</tissue>
    </source>
</reference>
<dbReference type="InterPro" id="IPR010562">
    <property type="entry name" value="Haemolymph_juvenile_hormone-bd"/>
</dbReference>
<dbReference type="EMBL" id="GEMB01006698">
    <property type="protein sequence ID" value="JAR96651.1"/>
    <property type="molecule type" value="Transcribed_RNA"/>
</dbReference>
<protein>
    <submittedName>
        <fullName evidence="1">Protein takeout-like protein</fullName>
    </submittedName>
</protein>
<name>A0A170VH39_TRIIF</name>
<reference evidence="1" key="2">
    <citation type="journal article" date="2017" name="J. Med. Entomol.">
        <title>Transcriptome Analysis of the Triatoma infestans (Hemiptera: Reduviidae) Integument.</title>
        <authorList>
            <person name="Calderon-Fernandez G.M."/>
            <person name="Moriconi D.E."/>
            <person name="Dulbecco A.B."/>
            <person name="Juarez M.P."/>
        </authorList>
    </citation>
    <scope>NUCLEOTIDE SEQUENCE</scope>
    <source>
        <strain evidence="1">Int1</strain>
        <tissue evidence="1">Integument</tissue>
    </source>
</reference>
<feature type="non-terminal residue" evidence="1">
    <location>
        <position position="1"/>
    </location>
</feature>
<proteinExistence type="predicted"/>
<sequence>LRTCKGLQLDSCIVDNLNIILPKLETGWKKIGLPKLDPLELPPTISTSYDDGNMTLDLVLKDATIWGLSKTQVQLVKAKSITEGKLEVMCKTPVVSALGTYSTDGYISFFPLHSEGHFNVTMSEVNSGWLIYVIMMTLNGTDYLQIDHLGLDVMPLEVTVQAARQFDGD</sequence>
<organism evidence="1">
    <name type="scientific">Triatoma infestans</name>
    <name type="common">Assassin bug</name>
    <dbReference type="NCBI Taxonomy" id="30076"/>
    <lineage>
        <taxon>Eukaryota</taxon>
        <taxon>Metazoa</taxon>
        <taxon>Ecdysozoa</taxon>
        <taxon>Arthropoda</taxon>
        <taxon>Hexapoda</taxon>
        <taxon>Insecta</taxon>
        <taxon>Pterygota</taxon>
        <taxon>Neoptera</taxon>
        <taxon>Paraneoptera</taxon>
        <taxon>Hemiptera</taxon>
        <taxon>Heteroptera</taxon>
        <taxon>Panheteroptera</taxon>
        <taxon>Cimicomorpha</taxon>
        <taxon>Reduviidae</taxon>
        <taxon>Triatominae</taxon>
        <taxon>Triatoma</taxon>
    </lineage>
</organism>
<dbReference type="PANTHER" id="PTHR11008:SF18">
    <property type="entry name" value="BCDNA.GH05536-RELATED"/>
    <property type="match status" value="1"/>
</dbReference>
<dbReference type="InterPro" id="IPR038606">
    <property type="entry name" value="To_sf"/>
</dbReference>
<dbReference type="AlphaFoldDB" id="A0A170VH39"/>
<dbReference type="PANTHER" id="PTHR11008">
    <property type="entry name" value="PROTEIN TAKEOUT-LIKE PROTEIN"/>
    <property type="match status" value="1"/>
</dbReference>
<feature type="non-terminal residue" evidence="1">
    <location>
        <position position="169"/>
    </location>
</feature>
<evidence type="ECO:0000313" key="1">
    <source>
        <dbReference type="EMBL" id="JAR96651.1"/>
    </source>
</evidence>
<dbReference type="Gene3D" id="3.15.10.30">
    <property type="entry name" value="Haemolymph juvenile hormone binding protein"/>
    <property type="match status" value="1"/>
</dbReference>